<keyword evidence="1" id="KW-0812">Transmembrane</keyword>
<dbReference type="Proteomes" id="UP000070700">
    <property type="component" value="Unassembled WGS sequence"/>
</dbReference>
<evidence type="ECO:0000256" key="1">
    <source>
        <dbReference type="SAM" id="Phobius"/>
    </source>
</evidence>
<dbReference type="SUPFAM" id="SSF51905">
    <property type="entry name" value="FAD/NAD(P)-binding domain"/>
    <property type="match status" value="1"/>
</dbReference>
<evidence type="ECO:0008006" key="4">
    <source>
        <dbReference type="Google" id="ProtNLM"/>
    </source>
</evidence>
<evidence type="ECO:0000313" key="2">
    <source>
        <dbReference type="EMBL" id="KUJ06179.1"/>
    </source>
</evidence>
<keyword evidence="1" id="KW-1133">Transmembrane helix</keyword>
<accession>A0A132B2B7</accession>
<dbReference type="InterPro" id="IPR036188">
    <property type="entry name" value="FAD/NAD-bd_sf"/>
</dbReference>
<keyword evidence="3" id="KW-1185">Reference proteome</keyword>
<gene>
    <name evidence="2" type="ORF">LY89DRAFT_790709</name>
</gene>
<dbReference type="EMBL" id="KQ947453">
    <property type="protein sequence ID" value="KUJ06179.1"/>
    <property type="molecule type" value="Genomic_DNA"/>
</dbReference>
<evidence type="ECO:0000313" key="3">
    <source>
        <dbReference type="Proteomes" id="UP000070700"/>
    </source>
</evidence>
<sequence length="93" mass="9814">MDSEGGKMSSTESQSVSPRSLHVLIVGGSICGLFAGIIMKRLGYTVRILEHNPASVLPAYGSGIVSGLSVQEFFRDATHPINQSAQRAVSGRP</sequence>
<dbReference type="OrthoDB" id="16820at2759"/>
<feature type="transmembrane region" description="Helical" evidence="1">
    <location>
        <begin position="20"/>
        <end position="39"/>
    </location>
</feature>
<name>A0A132B2B7_MOLSC</name>
<organism evidence="2 3">
    <name type="scientific">Mollisia scopiformis</name>
    <name type="common">Conifer needle endophyte fungus</name>
    <name type="synonym">Phialocephala scopiformis</name>
    <dbReference type="NCBI Taxonomy" id="149040"/>
    <lineage>
        <taxon>Eukaryota</taxon>
        <taxon>Fungi</taxon>
        <taxon>Dikarya</taxon>
        <taxon>Ascomycota</taxon>
        <taxon>Pezizomycotina</taxon>
        <taxon>Leotiomycetes</taxon>
        <taxon>Helotiales</taxon>
        <taxon>Mollisiaceae</taxon>
        <taxon>Mollisia</taxon>
    </lineage>
</organism>
<dbReference type="InParanoid" id="A0A132B2B7"/>
<dbReference type="RefSeq" id="XP_018060534.1">
    <property type="nucleotide sequence ID" value="XM_018223405.1"/>
</dbReference>
<dbReference type="KEGG" id="psco:LY89DRAFT_790709"/>
<proteinExistence type="predicted"/>
<protein>
    <recommendedName>
        <fullName evidence="4">FAD-binding domain-containing protein</fullName>
    </recommendedName>
</protein>
<reference evidence="2 3" key="1">
    <citation type="submission" date="2015-10" db="EMBL/GenBank/DDBJ databases">
        <title>Full genome of DAOMC 229536 Phialocephala scopiformis, a fungal endophyte of spruce producing the potent anti-insectan compound rugulosin.</title>
        <authorList>
            <consortium name="DOE Joint Genome Institute"/>
            <person name="Walker A.K."/>
            <person name="Frasz S.L."/>
            <person name="Seifert K.A."/>
            <person name="Miller J.D."/>
            <person name="Mondo S.J."/>
            <person name="Labutti K."/>
            <person name="Lipzen A."/>
            <person name="Dockter R."/>
            <person name="Kennedy M."/>
            <person name="Grigoriev I.V."/>
            <person name="Spatafora J.W."/>
        </authorList>
    </citation>
    <scope>NUCLEOTIDE SEQUENCE [LARGE SCALE GENOMIC DNA]</scope>
    <source>
        <strain evidence="2 3">CBS 120377</strain>
    </source>
</reference>
<dbReference type="Gene3D" id="3.50.50.60">
    <property type="entry name" value="FAD/NAD(P)-binding domain"/>
    <property type="match status" value="1"/>
</dbReference>
<keyword evidence="1" id="KW-0472">Membrane</keyword>
<dbReference type="AlphaFoldDB" id="A0A132B2B7"/>
<dbReference type="GeneID" id="28833131"/>